<dbReference type="EMBL" id="AFBQ01000172">
    <property type="protein sequence ID" value="EHY31370.1"/>
    <property type="molecule type" value="Genomic_DNA"/>
</dbReference>
<dbReference type="InterPro" id="IPR050496">
    <property type="entry name" value="SNF2_RAD54_helicase_repair"/>
</dbReference>
<dbReference type="InterPro" id="IPR027417">
    <property type="entry name" value="P-loop_NTPase"/>
</dbReference>
<organism evidence="3 4">
    <name type="scientific">Sutterella parvirubra YIT 11816</name>
    <dbReference type="NCBI Taxonomy" id="762967"/>
    <lineage>
        <taxon>Bacteria</taxon>
        <taxon>Pseudomonadati</taxon>
        <taxon>Pseudomonadota</taxon>
        <taxon>Betaproteobacteria</taxon>
        <taxon>Burkholderiales</taxon>
        <taxon>Sutterellaceae</taxon>
        <taxon>Sutterella</taxon>
    </lineage>
</organism>
<dbReference type="RefSeq" id="WP_008542117.1">
    <property type="nucleotide sequence ID" value="NZ_JH604953.1"/>
</dbReference>
<dbReference type="InterPro" id="IPR038718">
    <property type="entry name" value="SNF2-like_sf"/>
</dbReference>
<evidence type="ECO:0000313" key="4">
    <source>
        <dbReference type="Proteomes" id="UP000004956"/>
    </source>
</evidence>
<dbReference type="STRING" id="762967.HMPREF9440_01242"/>
<feature type="compositionally biased region" description="Polar residues" evidence="1">
    <location>
        <begin position="1"/>
        <end position="10"/>
    </location>
</feature>
<gene>
    <name evidence="3" type="ORF">HMPREF9440_01242</name>
</gene>
<evidence type="ECO:0000259" key="2">
    <source>
        <dbReference type="PROSITE" id="PS51192"/>
    </source>
</evidence>
<reference evidence="3 4" key="1">
    <citation type="submission" date="2011-11" db="EMBL/GenBank/DDBJ databases">
        <authorList>
            <person name="Weinstock G."/>
            <person name="Sodergren E."/>
            <person name="Clifton S."/>
            <person name="Fulton L."/>
            <person name="Fulton B."/>
            <person name="Courtney L."/>
            <person name="Fronick C."/>
            <person name="Harrison M."/>
            <person name="Strong C."/>
            <person name="Farmer C."/>
            <person name="Delahaunty K."/>
            <person name="Markovic C."/>
            <person name="Hall O."/>
            <person name="Minx P."/>
            <person name="Tomlinson C."/>
            <person name="Mitreva M."/>
            <person name="Hou S."/>
            <person name="Chen J."/>
            <person name="Wollam A."/>
            <person name="Pepin K.H."/>
            <person name="Johnson M."/>
            <person name="Bhonagiri V."/>
            <person name="Zhang X."/>
            <person name="Suruliraj S."/>
            <person name="Warren W."/>
            <person name="Chinwalla A."/>
            <person name="Mardis E.R."/>
            <person name="Wilson R.K."/>
        </authorList>
    </citation>
    <scope>NUCLEOTIDE SEQUENCE [LARGE SCALE GENOMIC DNA]</scope>
    <source>
        <strain evidence="3 4">YIT 11816</strain>
    </source>
</reference>
<feature type="compositionally biased region" description="Basic and acidic residues" evidence="1">
    <location>
        <begin position="400"/>
        <end position="412"/>
    </location>
</feature>
<keyword evidence="4" id="KW-1185">Reference proteome</keyword>
<dbReference type="SMART" id="SM00487">
    <property type="entry name" value="DEXDc"/>
    <property type="match status" value="1"/>
</dbReference>
<name>H3KES7_9BURK</name>
<dbReference type="Gene3D" id="1.20.120.850">
    <property type="entry name" value="SWI2/SNF2 ATPases, N-terminal domain"/>
    <property type="match status" value="1"/>
</dbReference>
<dbReference type="HOGENOM" id="CLU_272451_0_0_4"/>
<feature type="compositionally biased region" description="Low complexity" evidence="1">
    <location>
        <begin position="11"/>
        <end position="26"/>
    </location>
</feature>
<dbReference type="Pfam" id="PF00176">
    <property type="entry name" value="SNF2-rel_dom"/>
    <property type="match status" value="1"/>
</dbReference>
<comment type="caution">
    <text evidence="3">The sequence shown here is derived from an EMBL/GenBank/DDBJ whole genome shotgun (WGS) entry which is preliminary data.</text>
</comment>
<sequence>MSESNDALTTSAPAGAESSAPADPSALPKTPFPFDVNKRRRCAANIWTVHFIRAFLEAAGIDVEGSGFKAGLELFNQKLPRVELTPDYRFVVTVMKTTGEVKRVVFRHPLVSIRRASLTTYFFGRESLIDPLVRGDWTPALDKTLSDAGLQLFNFSAEEVRTDADGDESETGIPPHTRDLLLTAACFGIAEATLIANSSSTSPLGLVRDHMTEKSLEDFGYRKGMPPMVVLPGFQAVVEWVRKSIEEAVLADIETYGPARSLRKDAAIERMTRFNPEGWYGQPMDFRRILRPFKPSGWRMPHPNTVRPIGSFGDMTATIHRQMSDEADEWLEWAAKGDAVGRDGLSASPPWHKNHVLPKAPKKYLRMAFRYAAPVITGEQVLVAQTSASAFSQLAAKNLREPESFSREDPKAKGRTGTKTAKTVRTAKLKDALGELITMPAWAARVCAPTVVAWRAVGRLAALMMQTGAVMPVPYVEQEYPFVAWVPRADVSDRKTLQRPLVDLARWIRSVEAQLVKEAAGAPRMSPPLTDAPHYVLALLLTYAVTALMRRATEGRTFLGAGALGVIADIPALEPVTGWMGACLENAMLLPLCLVRLKGRPVVTVTRPEPSLGRTGCVLSMGIRRFGEKDVTPYADCTGEERRILDEFAVQVDVIDGAHVVVRFSDAEPGEMGRVADRTAGSFITQVLPKMGDLGLTVEFEEGSIDFTAPEVFLTMGVENGEGSEGTGDSEELAFRSGCAKGRRPATVLRAPETLLNAASLGQFNWKMALGDRELTQAELDDLLERAGDVVQFDGRWVFVAKEAADAIRKRMAELKLAAARLTEWDRLRAMLTGRLGSTRVEATPELRRAFDRAVKAKKVSPPEGLQAEMRPYQKRGFEWLVNNLRLGLGALIADDMGLGKTLQVIAALQHLKDIGELADAPVLVIAPTSVLINWAREIEKFAPGLKTCVYHGANRQFPTKADGVDVVITSYGLFRREAETLGHHPWRLMVLDEAQSLKNHTTEVAEAARIFPVRQVIGMTGTPVENRLLDYWSILSIVQPGLLGARTTFEREYAWPIQAGGEGARIAAETFRRLTAPFIIRRLKTDPAIQKDLPEKSIIARFTTLTPDQAALYAQCLKSGLTDIRQSGTEGDAVRRRGEILTLITRLKQVTDSPSLVTLTEPKEPDSEKGRCLMELWDEGTYFGPV</sequence>
<dbReference type="Pfam" id="PF12419">
    <property type="entry name" value="DUF3670"/>
    <property type="match status" value="1"/>
</dbReference>
<dbReference type="PANTHER" id="PTHR45629:SF7">
    <property type="entry name" value="DNA EXCISION REPAIR PROTEIN ERCC-6-RELATED"/>
    <property type="match status" value="1"/>
</dbReference>
<dbReference type="OrthoDB" id="9814088at2"/>
<dbReference type="InterPro" id="IPR014001">
    <property type="entry name" value="Helicase_ATP-bd"/>
</dbReference>
<feature type="domain" description="Helicase ATP-binding" evidence="2">
    <location>
        <begin position="882"/>
        <end position="1042"/>
    </location>
</feature>
<dbReference type="AlphaFoldDB" id="H3KES7"/>
<feature type="non-terminal residue" evidence="3">
    <location>
        <position position="1187"/>
    </location>
</feature>
<dbReference type="Proteomes" id="UP000004956">
    <property type="component" value="Unassembled WGS sequence"/>
</dbReference>
<evidence type="ECO:0000313" key="3">
    <source>
        <dbReference type="EMBL" id="EHY31370.1"/>
    </source>
</evidence>
<dbReference type="PROSITE" id="PS51192">
    <property type="entry name" value="HELICASE_ATP_BIND_1"/>
    <property type="match status" value="1"/>
</dbReference>
<dbReference type="InterPro" id="IPR000330">
    <property type="entry name" value="SNF2_N"/>
</dbReference>
<dbReference type="PANTHER" id="PTHR45629">
    <property type="entry name" value="SNF2/RAD54 FAMILY MEMBER"/>
    <property type="match status" value="1"/>
</dbReference>
<dbReference type="SUPFAM" id="SSF52540">
    <property type="entry name" value="P-loop containing nucleoside triphosphate hydrolases"/>
    <property type="match status" value="1"/>
</dbReference>
<dbReference type="GO" id="GO:0005524">
    <property type="term" value="F:ATP binding"/>
    <property type="evidence" value="ECO:0007669"/>
    <property type="project" value="InterPro"/>
</dbReference>
<protein>
    <submittedName>
        <fullName evidence="3">Protein, SNF2 family</fullName>
    </submittedName>
</protein>
<dbReference type="Gene3D" id="3.40.50.10810">
    <property type="entry name" value="Tandem AAA-ATPase domain"/>
    <property type="match status" value="1"/>
</dbReference>
<feature type="region of interest" description="Disordered" evidence="1">
    <location>
        <begin position="400"/>
        <end position="422"/>
    </location>
</feature>
<dbReference type="GO" id="GO:0015616">
    <property type="term" value="F:DNA translocase activity"/>
    <property type="evidence" value="ECO:0007669"/>
    <property type="project" value="TreeGrafter"/>
</dbReference>
<feature type="region of interest" description="Disordered" evidence="1">
    <location>
        <begin position="1"/>
        <end position="26"/>
    </location>
</feature>
<evidence type="ECO:0000256" key="1">
    <source>
        <dbReference type="SAM" id="MobiDB-lite"/>
    </source>
</evidence>
<accession>H3KES7</accession>
<proteinExistence type="predicted"/>
<dbReference type="InterPro" id="IPR022138">
    <property type="entry name" value="DUF3670"/>
</dbReference>